<keyword evidence="9 11" id="KW-0472">Membrane</keyword>
<evidence type="ECO:0000259" key="15">
    <source>
        <dbReference type="Pfam" id="PF07715"/>
    </source>
</evidence>
<dbReference type="Proteomes" id="UP000198462">
    <property type="component" value="Unassembled WGS sequence"/>
</dbReference>
<evidence type="ECO:0000256" key="9">
    <source>
        <dbReference type="ARBA" id="ARBA00023136"/>
    </source>
</evidence>
<evidence type="ECO:0000256" key="11">
    <source>
        <dbReference type="PROSITE-ProRule" id="PRU01360"/>
    </source>
</evidence>
<dbReference type="PANTHER" id="PTHR32552:SF81">
    <property type="entry name" value="TONB-DEPENDENT OUTER MEMBRANE RECEPTOR"/>
    <property type="match status" value="1"/>
</dbReference>
<feature type="domain" description="TonB-dependent receptor plug" evidence="15">
    <location>
        <begin position="78"/>
        <end position="187"/>
    </location>
</feature>
<dbReference type="Pfam" id="PF07715">
    <property type="entry name" value="Plug"/>
    <property type="match status" value="1"/>
</dbReference>
<keyword evidence="17" id="KW-1185">Reference proteome</keyword>
<dbReference type="GO" id="GO:0006826">
    <property type="term" value="P:iron ion transport"/>
    <property type="evidence" value="ECO:0007669"/>
    <property type="project" value="UniProtKB-KW"/>
</dbReference>
<evidence type="ECO:0000256" key="6">
    <source>
        <dbReference type="ARBA" id="ARBA00023004"/>
    </source>
</evidence>
<keyword evidence="13" id="KW-0732">Signal</keyword>
<evidence type="ECO:0000256" key="8">
    <source>
        <dbReference type="ARBA" id="ARBA00023077"/>
    </source>
</evidence>
<comment type="similarity">
    <text evidence="11 12">Belongs to the TonB-dependent receptor family.</text>
</comment>
<keyword evidence="4" id="KW-0410">Iron transport</keyword>
<keyword evidence="6" id="KW-0408">Iron</keyword>
<comment type="subcellular location">
    <subcellularLocation>
        <location evidence="1 11">Cell outer membrane</location>
        <topology evidence="1 11">Multi-pass membrane protein</topology>
    </subcellularLocation>
</comment>
<dbReference type="OrthoDB" id="9760333at2"/>
<dbReference type="InterPro" id="IPR039426">
    <property type="entry name" value="TonB-dep_rcpt-like"/>
</dbReference>
<comment type="caution">
    <text evidence="16">The sequence shown here is derived from an EMBL/GenBank/DDBJ whole genome shotgun (WGS) entry which is preliminary data.</text>
</comment>
<evidence type="ECO:0000256" key="7">
    <source>
        <dbReference type="ARBA" id="ARBA00023065"/>
    </source>
</evidence>
<protein>
    <submittedName>
        <fullName evidence="16">TonB-dependent receptor</fullName>
    </submittedName>
</protein>
<dbReference type="PROSITE" id="PS52016">
    <property type="entry name" value="TONB_DEPENDENT_REC_3"/>
    <property type="match status" value="1"/>
</dbReference>
<sequence length="770" mass="81771">MNILVRQSIGRAVRLNGSALAIAAATLTFASAAYAQEAAAEAPDSAIDAPAAAGGSQVASYSQGGAIVVTATRREASTQDLPLAITAVDGEAVDDAAAYSFESFARLNPSVQVNNRGVGDNQIVLRGISSAGKPTVGLYYDEAIITGLGLDGGSDNQPNIQLHDVERVEVLKGPQGTIFGASSMSGTVRVIANKPNLYEFRGGATGSGALVEDGNGLLRGEAFLDAPIVSGAAGVRAVVWGNSGGGYIDRIGDRPAEDVNDSDVWGGRAIFLAEPTDAVTLTFTALHQETGADGSQYFEFDQGAYNATSPTVETFDDNIDLYSAVADVDVGVGTLTATSSYFERDMLQRRDSTPTAIRFGIPVDLAYVEGQELTNWTSEVRFSSDFAGPFQLLLGGFYGEQRVDESTAALVADEDTGLPPCIDARECRALGFGAADINSGYGSVDTDQYAVFGEANLEIIPGLTGTVGARYYKADIREQTIQTQGLRFPTSPVQTEEVLTLDTDESEDKVSYNFALAWEATTATTFYGRVASGFRPGGANNAAAAADQGITVPAQYEADELWNYEIGAKSWLLDRLLYVELALYHIDWSNQQISVTDPGGTFVYISNAGKTEVNGVELQINAQPAKGLSTSFGVTYTDSTLAEDMPSTAEVAGLDGDTLPYSPKWAFAGQLGYEGEISSTVEGYVSTDFNYRGESATSFNDSDPNYAELDDYFLLNGQVGVRFDNHADVSLFVDNILDTVPQIGLRISGDGYRVYTTRPRTIGLRASFDF</sequence>
<evidence type="ECO:0000313" key="17">
    <source>
        <dbReference type="Proteomes" id="UP000198462"/>
    </source>
</evidence>
<dbReference type="AlphaFoldDB" id="A0A219B428"/>
<feature type="chain" id="PRO_5012510514" evidence="13">
    <location>
        <begin position="36"/>
        <end position="770"/>
    </location>
</feature>
<keyword evidence="2 11" id="KW-0813">Transport</keyword>
<evidence type="ECO:0000256" key="3">
    <source>
        <dbReference type="ARBA" id="ARBA00022452"/>
    </source>
</evidence>
<evidence type="ECO:0000256" key="4">
    <source>
        <dbReference type="ARBA" id="ARBA00022496"/>
    </source>
</evidence>
<name>A0A219B428_9SPHN</name>
<evidence type="ECO:0000256" key="1">
    <source>
        <dbReference type="ARBA" id="ARBA00004571"/>
    </source>
</evidence>
<dbReference type="InterPro" id="IPR000531">
    <property type="entry name" value="Beta-barrel_TonB"/>
</dbReference>
<evidence type="ECO:0000256" key="5">
    <source>
        <dbReference type="ARBA" id="ARBA00022692"/>
    </source>
</evidence>
<keyword evidence="10 11" id="KW-0998">Cell outer membrane</keyword>
<feature type="domain" description="TonB-dependent receptor-like beta-barrel" evidence="14">
    <location>
        <begin position="298"/>
        <end position="736"/>
    </location>
</feature>
<dbReference type="EMBL" id="NFZT01000001">
    <property type="protein sequence ID" value="OWV33130.1"/>
    <property type="molecule type" value="Genomic_DNA"/>
</dbReference>
<evidence type="ECO:0000256" key="2">
    <source>
        <dbReference type="ARBA" id="ARBA00022448"/>
    </source>
</evidence>
<feature type="signal peptide" evidence="13">
    <location>
        <begin position="1"/>
        <end position="35"/>
    </location>
</feature>
<dbReference type="GO" id="GO:0009279">
    <property type="term" value="C:cell outer membrane"/>
    <property type="evidence" value="ECO:0007669"/>
    <property type="project" value="UniProtKB-SubCell"/>
</dbReference>
<keyword evidence="5 11" id="KW-0812">Transmembrane</keyword>
<dbReference type="PANTHER" id="PTHR32552">
    <property type="entry name" value="FERRICHROME IRON RECEPTOR-RELATED"/>
    <property type="match status" value="1"/>
</dbReference>
<evidence type="ECO:0000313" key="16">
    <source>
        <dbReference type="EMBL" id="OWV33130.1"/>
    </source>
</evidence>
<keyword evidence="16" id="KW-0675">Receptor</keyword>
<evidence type="ECO:0000256" key="12">
    <source>
        <dbReference type="RuleBase" id="RU003357"/>
    </source>
</evidence>
<dbReference type="InterPro" id="IPR012910">
    <property type="entry name" value="Plug_dom"/>
</dbReference>
<dbReference type="Gene3D" id="2.40.170.20">
    <property type="entry name" value="TonB-dependent receptor, beta-barrel domain"/>
    <property type="match status" value="1"/>
</dbReference>
<proteinExistence type="inferred from homology"/>
<accession>A0A219B428</accession>
<keyword evidence="7" id="KW-0406">Ion transport</keyword>
<gene>
    <name evidence="16" type="ORF">B5C34_06390</name>
</gene>
<dbReference type="SUPFAM" id="SSF56935">
    <property type="entry name" value="Porins"/>
    <property type="match status" value="1"/>
</dbReference>
<evidence type="ECO:0000259" key="14">
    <source>
        <dbReference type="Pfam" id="PF00593"/>
    </source>
</evidence>
<organism evidence="16 17">
    <name type="scientific">Pacificimonas flava</name>
    <dbReference type="NCBI Taxonomy" id="1234595"/>
    <lineage>
        <taxon>Bacteria</taxon>
        <taxon>Pseudomonadati</taxon>
        <taxon>Pseudomonadota</taxon>
        <taxon>Alphaproteobacteria</taxon>
        <taxon>Sphingomonadales</taxon>
        <taxon>Sphingosinicellaceae</taxon>
        <taxon>Pacificimonas</taxon>
    </lineage>
</organism>
<keyword evidence="8 12" id="KW-0798">TonB box</keyword>
<dbReference type="Pfam" id="PF00593">
    <property type="entry name" value="TonB_dep_Rec_b-barrel"/>
    <property type="match status" value="1"/>
</dbReference>
<dbReference type="InterPro" id="IPR036942">
    <property type="entry name" value="Beta-barrel_TonB_sf"/>
</dbReference>
<keyword evidence="3 11" id="KW-1134">Transmembrane beta strand</keyword>
<evidence type="ECO:0000256" key="10">
    <source>
        <dbReference type="ARBA" id="ARBA00023237"/>
    </source>
</evidence>
<dbReference type="RefSeq" id="WP_088711916.1">
    <property type="nucleotide sequence ID" value="NZ_NFZT01000001.1"/>
</dbReference>
<reference evidence="17" key="1">
    <citation type="submission" date="2017-05" db="EMBL/GenBank/DDBJ databases">
        <authorList>
            <person name="Lin X."/>
        </authorList>
    </citation>
    <scope>NUCLEOTIDE SEQUENCE [LARGE SCALE GENOMIC DNA]</scope>
    <source>
        <strain evidence="17">JLT2012</strain>
    </source>
</reference>
<evidence type="ECO:0000256" key="13">
    <source>
        <dbReference type="SAM" id="SignalP"/>
    </source>
</evidence>